<reference evidence="4 5" key="1">
    <citation type="submission" date="2022-10" db="EMBL/GenBank/DDBJ databases">
        <title>The complete genomes of actinobacterial strains from the NBC collection.</title>
        <authorList>
            <person name="Joergensen T.S."/>
            <person name="Alvarez Arevalo M."/>
            <person name="Sterndorff E.B."/>
            <person name="Faurdal D."/>
            <person name="Vuksanovic O."/>
            <person name="Mourched A.-S."/>
            <person name="Charusanti P."/>
            <person name="Shaw S."/>
            <person name="Blin K."/>
            <person name="Weber T."/>
        </authorList>
    </citation>
    <scope>NUCLEOTIDE SEQUENCE [LARGE SCALE GENOMIC DNA]</scope>
    <source>
        <strain evidence="4 5">NBC_00123</strain>
    </source>
</reference>
<keyword evidence="5" id="KW-1185">Reference proteome</keyword>
<feature type="transmembrane region" description="Helical" evidence="2">
    <location>
        <begin position="318"/>
        <end position="351"/>
    </location>
</feature>
<feature type="transmembrane region" description="Helical" evidence="2">
    <location>
        <begin position="170"/>
        <end position="197"/>
    </location>
</feature>
<feature type="transmembrane region" description="Helical" evidence="2">
    <location>
        <begin position="270"/>
        <end position="292"/>
    </location>
</feature>
<dbReference type="RefSeq" id="WP_327161377.1">
    <property type="nucleotide sequence ID" value="NZ_CP108188.1"/>
</dbReference>
<dbReference type="Proteomes" id="UP001622594">
    <property type="component" value="Chromosome"/>
</dbReference>
<sequence>MTIPPGPPQGPPGPPHGPPGAPYGYGYPPPPPPPPKPGVIPLAPLGFSTILTGAFATFGRYWKQLLGVAAAAYLAALVIVGAAIGVAYLAVGDILPAVFDLPSGQEPRWDDIRPLIIAFVCVWLVGMITVLCANALVAAACPAVVQEAVLGRPTTFGAIWRRSWARMPSVLGTVLLTTVALMIPMLLFAAAFVAMIITLFTGLADASTGAGDQASMSFVATLLWILGALATLPFALWIWVKFSLAPAAAVIEGQGAVASMRRSSHLVRGSWWRIFGCVLAAGIMASVVGMLIQQVLSALVSAPLAATDFTDEDSATVVVSVVVVITFLALGQLISQAVVSVFPPLVTALLYVDQRIRKENLAHELVLAAGTPPFSR</sequence>
<keyword evidence="2" id="KW-0472">Membrane</keyword>
<dbReference type="EMBL" id="CP108188">
    <property type="protein sequence ID" value="WTR73088.1"/>
    <property type="molecule type" value="Genomic_DNA"/>
</dbReference>
<feature type="region of interest" description="Disordered" evidence="1">
    <location>
        <begin position="1"/>
        <end position="28"/>
    </location>
</feature>
<accession>A0ABZ1LLC3</accession>
<dbReference type="Pfam" id="PF25231">
    <property type="entry name" value="DUF7847"/>
    <property type="match status" value="1"/>
</dbReference>
<proteinExistence type="predicted"/>
<organism evidence="4 5">
    <name type="scientific">Streptomyces zaomyceticus</name>
    <dbReference type="NCBI Taxonomy" id="68286"/>
    <lineage>
        <taxon>Bacteria</taxon>
        <taxon>Bacillati</taxon>
        <taxon>Actinomycetota</taxon>
        <taxon>Actinomycetes</taxon>
        <taxon>Kitasatosporales</taxon>
        <taxon>Streptomycetaceae</taxon>
        <taxon>Streptomyces</taxon>
    </lineage>
</organism>
<feature type="transmembrane region" description="Helical" evidence="2">
    <location>
        <begin position="38"/>
        <end position="58"/>
    </location>
</feature>
<feature type="transmembrane region" description="Helical" evidence="2">
    <location>
        <begin position="217"/>
        <end position="240"/>
    </location>
</feature>
<dbReference type="InterPro" id="IPR057169">
    <property type="entry name" value="DUF7847"/>
</dbReference>
<evidence type="ECO:0000256" key="2">
    <source>
        <dbReference type="SAM" id="Phobius"/>
    </source>
</evidence>
<evidence type="ECO:0000256" key="1">
    <source>
        <dbReference type="SAM" id="MobiDB-lite"/>
    </source>
</evidence>
<evidence type="ECO:0000313" key="5">
    <source>
        <dbReference type="Proteomes" id="UP001622594"/>
    </source>
</evidence>
<name>A0ABZ1LLC3_9ACTN</name>
<gene>
    <name evidence="4" type="ORF">OG814_29300</name>
</gene>
<keyword evidence="2" id="KW-0812">Transmembrane</keyword>
<keyword evidence="2" id="KW-1133">Transmembrane helix</keyword>
<feature type="domain" description="DUF7847" evidence="3">
    <location>
        <begin position="87"/>
        <end position="330"/>
    </location>
</feature>
<feature type="transmembrane region" description="Helical" evidence="2">
    <location>
        <begin position="115"/>
        <end position="145"/>
    </location>
</feature>
<feature type="transmembrane region" description="Helical" evidence="2">
    <location>
        <begin position="65"/>
        <end position="91"/>
    </location>
</feature>
<protein>
    <submittedName>
        <fullName evidence="4">Oxidoreductase</fullName>
    </submittedName>
</protein>
<evidence type="ECO:0000259" key="3">
    <source>
        <dbReference type="Pfam" id="PF25231"/>
    </source>
</evidence>
<evidence type="ECO:0000313" key="4">
    <source>
        <dbReference type="EMBL" id="WTR73088.1"/>
    </source>
</evidence>